<evidence type="ECO:0000313" key="2">
    <source>
        <dbReference type="EMBL" id="KAK1731634.1"/>
    </source>
</evidence>
<accession>A0AAD9D3G7</accession>
<dbReference type="RefSeq" id="XP_060371689.1">
    <property type="nucleotide sequence ID" value="XM_060501430.1"/>
</dbReference>
<gene>
    <name evidence="2" type="ORF">BDZ83DRAFT_167334</name>
</gene>
<organism evidence="2 3">
    <name type="scientific">Glomerella acutata</name>
    <name type="common">Colletotrichum acutatum</name>
    <dbReference type="NCBI Taxonomy" id="27357"/>
    <lineage>
        <taxon>Eukaryota</taxon>
        <taxon>Fungi</taxon>
        <taxon>Dikarya</taxon>
        <taxon>Ascomycota</taxon>
        <taxon>Pezizomycotina</taxon>
        <taxon>Sordariomycetes</taxon>
        <taxon>Hypocreomycetidae</taxon>
        <taxon>Glomerellales</taxon>
        <taxon>Glomerellaceae</taxon>
        <taxon>Colletotrichum</taxon>
        <taxon>Colletotrichum acutatum species complex</taxon>
    </lineage>
</organism>
<keyword evidence="3" id="KW-1185">Reference proteome</keyword>
<protein>
    <submittedName>
        <fullName evidence="2">Uncharacterized protein</fullName>
    </submittedName>
</protein>
<dbReference type="EMBL" id="JAHMHS010000002">
    <property type="protein sequence ID" value="KAK1731634.1"/>
    <property type="molecule type" value="Genomic_DNA"/>
</dbReference>
<comment type="caution">
    <text evidence="2">The sequence shown here is derived from an EMBL/GenBank/DDBJ whole genome shotgun (WGS) entry which is preliminary data.</text>
</comment>
<reference evidence="2" key="1">
    <citation type="submission" date="2021-12" db="EMBL/GenBank/DDBJ databases">
        <title>Comparative genomics, transcriptomics and evolutionary studies reveal genomic signatures of adaptation to plant cell wall in hemibiotrophic fungi.</title>
        <authorList>
            <consortium name="DOE Joint Genome Institute"/>
            <person name="Baroncelli R."/>
            <person name="Diaz J.F."/>
            <person name="Benocci T."/>
            <person name="Peng M."/>
            <person name="Battaglia E."/>
            <person name="Haridas S."/>
            <person name="Andreopoulos W."/>
            <person name="Labutti K."/>
            <person name="Pangilinan J."/>
            <person name="Floch G.L."/>
            <person name="Makela M.R."/>
            <person name="Henrissat B."/>
            <person name="Grigoriev I.V."/>
            <person name="Crouch J.A."/>
            <person name="De Vries R.P."/>
            <person name="Sukno S.A."/>
            <person name="Thon M.R."/>
        </authorList>
    </citation>
    <scope>NUCLEOTIDE SEQUENCE</scope>
    <source>
        <strain evidence="2">CBS 112980</strain>
    </source>
</reference>
<proteinExistence type="predicted"/>
<sequence>MVVVVVVVVGTQSLSLHRISMSRASLANSIKKRSSACSERWTGIKLHHDQDRFDIGPQSNRAEPKEEQTRRTLLSRVGHDGLIPSHGFGDSLTLRRRSCQSATALSRKA</sequence>
<dbReference type="Proteomes" id="UP001244207">
    <property type="component" value="Unassembled WGS sequence"/>
</dbReference>
<feature type="region of interest" description="Disordered" evidence="1">
    <location>
        <begin position="51"/>
        <end position="89"/>
    </location>
</feature>
<evidence type="ECO:0000313" key="3">
    <source>
        <dbReference type="Proteomes" id="UP001244207"/>
    </source>
</evidence>
<dbReference type="GeneID" id="85385329"/>
<dbReference type="AlphaFoldDB" id="A0AAD9D3G7"/>
<evidence type="ECO:0000256" key="1">
    <source>
        <dbReference type="SAM" id="MobiDB-lite"/>
    </source>
</evidence>
<name>A0AAD9D3G7_GLOAC</name>